<organism evidence="8 9">
    <name type="scientific">Aaosphaeria arxii CBS 175.79</name>
    <dbReference type="NCBI Taxonomy" id="1450172"/>
    <lineage>
        <taxon>Eukaryota</taxon>
        <taxon>Fungi</taxon>
        <taxon>Dikarya</taxon>
        <taxon>Ascomycota</taxon>
        <taxon>Pezizomycotina</taxon>
        <taxon>Dothideomycetes</taxon>
        <taxon>Pleosporomycetidae</taxon>
        <taxon>Pleosporales</taxon>
        <taxon>Pleosporales incertae sedis</taxon>
        <taxon>Aaosphaeria</taxon>
    </lineage>
</organism>
<dbReference type="GO" id="GO:0051123">
    <property type="term" value="P:RNA polymerase II preinitiation complex assembly"/>
    <property type="evidence" value="ECO:0007669"/>
    <property type="project" value="TreeGrafter"/>
</dbReference>
<keyword evidence="5" id="KW-0539">Nucleus</keyword>
<evidence type="ECO:0000256" key="4">
    <source>
        <dbReference type="ARBA" id="ARBA00023163"/>
    </source>
</evidence>
<dbReference type="GO" id="GO:0005669">
    <property type="term" value="C:transcription factor TFIID complex"/>
    <property type="evidence" value="ECO:0007669"/>
    <property type="project" value="InterPro"/>
</dbReference>
<dbReference type="PANTHER" id="PTHR12264:SF21">
    <property type="entry name" value="TRANSCRIPTION INITIATION FACTOR TFIID SUBUNIT 12"/>
    <property type="match status" value="1"/>
</dbReference>
<feature type="compositionally biased region" description="Low complexity" evidence="6">
    <location>
        <begin position="415"/>
        <end position="458"/>
    </location>
</feature>
<dbReference type="GO" id="GO:0017025">
    <property type="term" value="F:TBP-class protein binding"/>
    <property type="evidence" value="ECO:0007669"/>
    <property type="project" value="TreeGrafter"/>
</dbReference>
<evidence type="ECO:0000313" key="9">
    <source>
        <dbReference type="Proteomes" id="UP000799778"/>
    </source>
</evidence>
<dbReference type="RefSeq" id="XP_033380493.1">
    <property type="nucleotide sequence ID" value="XM_033528874.1"/>
</dbReference>
<dbReference type="InterPro" id="IPR037794">
    <property type="entry name" value="TAF12"/>
</dbReference>
<evidence type="ECO:0000256" key="5">
    <source>
        <dbReference type="ARBA" id="ARBA00023242"/>
    </source>
</evidence>
<keyword evidence="3" id="KW-0805">Transcription regulation</keyword>
<reference evidence="8" key="1">
    <citation type="journal article" date="2020" name="Stud. Mycol.">
        <title>101 Dothideomycetes genomes: a test case for predicting lifestyles and emergence of pathogens.</title>
        <authorList>
            <person name="Haridas S."/>
            <person name="Albert R."/>
            <person name="Binder M."/>
            <person name="Bloem J."/>
            <person name="Labutti K."/>
            <person name="Salamov A."/>
            <person name="Andreopoulos B."/>
            <person name="Baker S."/>
            <person name="Barry K."/>
            <person name="Bills G."/>
            <person name="Bluhm B."/>
            <person name="Cannon C."/>
            <person name="Castanera R."/>
            <person name="Culley D."/>
            <person name="Daum C."/>
            <person name="Ezra D."/>
            <person name="Gonzalez J."/>
            <person name="Henrissat B."/>
            <person name="Kuo A."/>
            <person name="Liang C."/>
            <person name="Lipzen A."/>
            <person name="Lutzoni F."/>
            <person name="Magnuson J."/>
            <person name="Mondo S."/>
            <person name="Nolan M."/>
            <person name="Ohm R."/>
            <person name="Pangilinan J."/>
            <person name="Park H.-J."/>
            <person name="Ramirez L."/>
            <person name="Alfaro M."/>
            <person name="Sun H."/>
            <person name="Tritt A."/>
            <person name="Yoshinaga Y."/>
            <person name="Zwiers L.-H."/>
            <person name="Turgeon B."/>
            <person name="Goodwin S."/>
            <person name="Spatafora J."/>
            <person name="Crous P."/>
            <person name="Grigoriev I."/>
        </authorList>
    </citation>
    <scope>NUCLEOTIDE SEQUENCE</scope>
    <source>
        <strain evidence="8">CBS 175.79</strain>
    </source>
</reference>
<feature type="domain" description="Transcription initiation factor TFIID subunit 12" evidence="7">
    <location>
        <begin position="570"/>
        <end position="639"/>
    </location>
</feature>
<feature type="compositionally biased region" description="Low complexity" evidence="6">
    <location>
        <begin position="305"/>
        <end position="369"/>
    </location>
</feature>
<evidence type="ECO:0000256" key="2">
    <source>
        <dbReference type="ARBA" id="ARBA00007530"/>
    </source>
</evidence>
<comment type="subcellular location">
    <subcellularLocation>
        <location evidence="1">Nucleus</location>
    </subcellularLocation>
</comment>
<keyword evidence="9" id="KW-1185">Reference proteome</keyword>
<feature type="compositionally biased region" description="Low complexity" evidence="6">
    <location>
        <begin position="382"/>
        <end position="400"/>
    </location>
</feature>
<feature type="region of interest" description="Disordered" evidence="6">
    <location>
        <begin position="292"/>
        <end position="524"/>
    </location>
</feature>
<dbReference type="GO" id="GO:0003677">
    <property type="term" value="F:DNA binding"/>
    <property type="evidence" value="ECO:0007669"/>
    <property type="project" value="TreeGrafter"/>
</dbReference>
<proteinExistence type="inferred from homology"/>
<dbReference type="PANTHER" id="PTHR12264">
    <property type="entry name" value="TRANSCRIPTION INITIATION FACTOR TFIID SUBUNIT 12"/>
    <property type="match status" value="1"/>
</dbReference>
<dbReference type="FunFam" id="1.10.20.10:FF:000037">
    <property type="entry name" value="Transcription initiation factor TFIID subunit 12"/>
    <property type="match status" value="1"/>
</dbReference>
<evidence type="ECO:0000256" key="6">
    <source>
        <dbReference type="SAM" id="MobiDB-lite"/>
    </source>
</evidence>
<dbReference type="Gene3D" id="1.10.20.10">
    <property type="entry name" value="Histone, subunit A"/>
    <property type="match status" value="1"/>
</dbReference>
<dbReference type="EMBL" id="ML978073">
    <property type="protein sequence ID" value="KAF2012154.1"/>
    <property type="molecule type" value="Genomic_DNA"/>
</dbReference>
<dbReference type="GeneID" id="54286271"/>
<dbReference type="SUPFAM" id="SSF47113">
    <property type="entry name" value="Histone-fold"/>
    <property type="match status" value="1"/>
</dbReference>
<dbReference type="Pfam" id="PF03847">
    <property type="entry name" value="TFIID_20kDa"/>
    <property type="match status" value="1"/>
</dbReference>
<feature type="compositionally biased region" description="Polar residues" evidence="6">
    <location>
        <begin position="476"/>
        <end position="490"/>
    </location>
</feature>
<dbReference type="GO" id="GO:0000124">
    <property type="term" value="C:SAGA complex"/>
    <property type="evidence" value="ECO:0007669"/>
    <property type="project" value="InterPro"/>
</dbReference>
<comment type="similarity">
    <text evidence="2">Belongs to the TAF12 family.</text>
</comment>
<dbReference type="OrthoDB" id="2193432at2759"/>
<protein>
    <recommendedName>
        <fullName evidence="7">Transcription initiation factor TFIID subunit 12 domain-containing protein</fullName>
    </recommendedName>
</protein>
<evidence type="ECO:0000313" key="8">
    <source>
        <dbReference type="EMBL" id="KAF2012154.1"/>
    </source>
</evidence>
<evidence type="ECO:0000256" key="1">
    <source>
        <dbReference type="ARBA" id="ARBA00004123"/>
    </source>
</evidence>
<evidence type="ECO:0000256" key="3">
    <source>
        <dbReference type="ARBA" id="ARBA00023015"/>
    </source>
</evidence>
<dbReference type="AlphaFoldDB" id="A0A6A5XIL8"/>
<dbReference type="InterPro" id="IPR003228">
    <property type="entry name" value="TFIID_TAF12_dom"/>
</dbReference>
<dbReference type="InterPro" id="IPR009072">
    <property type="entry name" value="Histone-fold"/>
</dbReference>
<feature type="compositionally biased region" description="Basic and acidic residues" evidence="6">
    <location>
        <begin position="292"/>
        <end position="303"/>
    </location>
</feature>
<evidence type="ECO:0000259" key="7">
    <source>
        <dbReference type="Pfam" id="PF03847"/>
    </source>
</evidence>
<gene>
    <name evidence="8" type="ORF">BU24DRAFT_425991</name>
</gene>
<accession>A0A6A5XIL8</accession>
<dbReference type="GO" id="GO:0046982">
    <property type="term" value="F:protein heterodimerization activity"/>
    <property type="evidence" value="ECO:0007669"/>
    <property type="project" value="InterPro"/>
</dbReference>
<keyword evidence="4" id="KW-0804">Transcription</keyword>
<sequence>MSNPQAQGSQGPPQQAPQMLKAEDIVKLHSLNADQKQKYRPAMENFWNIYNTKAVGSPEHNQAKAKLAEWSSKLISQERAYRLKMKQQQAAQQQQQQQQQGQNQQTQQSPQPGNEQQQQQQAQQTPQPQPQAQQQQTQPQAQQQQQPTQQPQSAQATAQQQQQDGANQAAPSQPPQQGNAARPQAAQQNSNQPPPEIMKHVLSFPVRLPPDGGIQEGTPEGDAKVKELRSSYTLALMRQKKAQERLALFNNMMENREKAGQPLGPDVLNQKQVMLNEYSGAKKFVDDFRTKQAQWKAEHERRNSQAGGQAQHPQGQGAQPQQAQTQQSPQAAQQSQPQQAQGQVQGQGQQQQQSQPQQQPVVKQETQPQIKIEGGQQPQQFPNVPIGQQQNQQMPPGMQQPRPPPAVHSQSMPHPNQAQFGQNPQQQQQQMQRPQINPLAANAHAQQHHQQSPHPQSATSAGPPVPLTHQAAVSAAQRSYSQPDQRTGTPMQGGPGSFQAPGSREREQLNNPKLPIPRSLNVTQPVPVGMGQARPTMSGPANGAPGSMGQPVINKFPPFQLEGEGDRVLSKRKLDELVRQVTGGAEDALTPEVEETMLALADEFVDNVIGSACKLAKLRESPQLEIRDLQLILERNYNIRIPGYASDEVRTVRKVVPAPGWTQKMNAVQAAKVMNSGKTDI</sequence>
<dbReference type="Proteomes" id="UP000799778">
    <property type="component" value="Unassembled WGS sequence"/>
</dbReference>
<feature type="region of interest" description="Disordered" evidence="6">
    <location>
        <begin position="81"/>
        <end position="197"/>
    </location>
</feature>
<feature type="compositionally biased region" description="Low complexity" evidence="6">
    <location>
        <begin position="87"/>
        <end position="191"/>
    </location>
</feature>
<dbReference type="CDD" id="cd07981">
    <property type="entry name" value="HFD_TAF12"/>
    <property type="match status" value="1"/>
</dbReference>
<name>A0A6A5XIL8_9PLEO</name>